<dbReference type="PROSITE" id="PS50110">
    <property type="entry name" value="RESPONSE_REGULATORY"/>
    <property type="match status" value="1"/>
</dbReference>
<accession>A0AAW5WRL6</accession>
<keyword evidence="4" id="KW-0238">DNA-binding</keyword>
<evidence type="ECO:0000313" key="4">
    <source>
        <dbReference type="EMBL" id="MCZ3667098.1"/>
    </source>
</evidence>
<sequence>MKVLIVDDEPLARDELSYLLKQNDLIDEINEADGINSAREEIENNRPDLIFLDIQLDDGSGMAFAKGLKKKENCPYIVFATAYDQYALDAFEADAIDYVLKPFEADRINDAVRRVARLMDNQNGSRGVTTQQRNPRISLTNDERTIVIQKRNILYIQAQAGKAIVHTEDQEIVSKQTLNSIINLLDPNRFIRVHRSFVVNLNKVHELQPSFNHTYELTLDDGSKVPVSRSFVATTKKALGV</sequence>
<feature type="domain" description="HTH LytTR-type" evidence="3">
    <location>
        <begin position="137"/>
        <end position="241"/>
    </location>
</feature>
<dbReference type="GO" id="GO:0003677">
    <property type="term" value="F:DNA binding"/>
    <property type="evidence" value="ECO:0007669"/>
    <property type="project" value="UniProtKB-KW"/>
</dbReference>
<gene>
    <name evidence="4" type="ORF">L2724_02195</name>
</gene>
<feature type="modified residue" description="4-aspartylphosphate" evidence="1">
    <location>
        <position position="53"/>
    </location>
</feature>
<dbReference type="Gene3D" id="2.40.50.40">
    <property type="match status" value="1"/>
</dbReference>
<dbReference type="Gene3D" id="3.40.50.2300">
    <property type="match status" value="1"/>
</dbReference>
<evidence type="ECO:0000259" key="3">
    <source>
        <dbReference type="PROSITE" id="PS50930"/>
    </source>
</evidence>
<dbReference type="Pfam" id="PF00072">
    <property type="entry name" value="Response_reg"/>
    <property type="match status" value="1"/>
</dbReference>
<dbReference type="SMART" id="SM00850">
    <property type="entry name" value="LytTR"/>
    <property type="match status" value="1"/>
</dbReference>
<comment type="caution">
    <text evidence="4">The sequence shown here is derived from an EMBL/GenBank/DDBJ whole genome shotgun (WGS) entry which is preliminary data.</text>
</comment>
<evidence type="ECO:0000313" key="5">
    <source>
        <dbReference type="Proteomes" id="UP001212401"/>
    </source>
</evidence>
<keyword evidence="1" id="KW-0597">Phosphoprotein</keyword>
<dbReference type="InterPro" id="IPR011006">
    <property type="entry name" value="CheY-like_superfamily"/>
</dbReference>
<protein>
    <submittedName>
        <fullName evidence="4">LytTR family DNA-binding domain-containing protein</fullName>
    </submittedName>
</protein>
<proteinExistence type="predicted"/>
<dbReference type="Pfam" id="PF04397">
    <property type="entry name" value="LytTR"/>
    <property type="match status" value="1"/>
</dbReference>
<dbReference type="InterPro" id="IPR046947">
    <property type="entry name" value="LytR-like"/>
</dbReference>
<dbReference type="AlphaFoldDB" id="A0AAW5WRL6"/>
<dbReference type="InterPro" id="IPR007492">
    <property type="entry name" value="LytTR_DNA-bd_dom"/>
</dbReference>
<evidence type="ECO:0000256" key="1">
    <source>
        <dbReference type="PROSITE-ProRule" id="PRU00169"/>
    </source>
</evidence>
<dbReference type="GO" id="GO:0000156">
    <property type="term" value="F:phosphorelay response regulator activity"/>
    <property type="evidence" value="ECO:0007669"/>
    <property type="project" value="InterPro"/>
</dbReference>
<feature type="domain" description="Response regulatory" evidence="2">
    <location>
        <begin position="2"/>
        <end position="116"/>
    </location>
</feature>
<organism evidence="4 5">
    <name type="scientific">Limosilactobacillus vaginalis</name>
    <dbReference type="NCBI Taxonomy" id="1633"/>
    <lineage>
        <taxon>Bacteria</taxon>
        <taxon>Bacillati</taxon>
        <taxon>Bacillota</taxon>
        <taxon>Bacilli</taxon>
        <taxon>Lactobacillales</taxon>
        <taxon>Lactobacillaceae</taxon>
        <taxon>Limosilactobacillus</taxon>
    </lineage>
</organism>
<dbReference type="PROSITE" id="PS50930">
    <property type="entry name" value="HTH_LYTTR"/>
    <property type="match status" value="1"/>
</dbReference>
<evidence type="ECO:0000259" key="2">
    <source>
        <dbReference type="PROSITE" id="PS50110"/>
    </source>
</evidence>
<dbReference type="Gene3D" id="2.20.25.10">
    <property type="match status" value="1"/>
</dbReference>
<dbReference type="EMBL" id="JAKHPH010000003">
    <property type="protein sequence ID" value="MCZ3667098.1"/>
    <property type="molecule type" value="Genomic_DNA"/>
</dbReference>
<dbReference type="RefSeq" id="WP_191336823.1">
    <property type="nucleotide sequence ID" value="NZ_CAJFIS010000002.1"/>
</dbReference>
<dbReference type="SMART" id="SM00448">
    <property type="entry name" value="REC"/>
    <property type="match status" value="1"/>
</dbReference>
<dbReference type="Proteomes" id="UP001212401">
    <property type="component" value="Unassembled WGS sequence"/>
</dbReference>
<dbReference type="PANTHER" id="PTHR37299">
    <property type="entry name" value="TRANSCRIPTIONAL REGULATOR-RELATED"/>
    <property type="match status" value="1"/>
</dbReference>
<dbReference type="InterPro" id="IPR001789">
    <property type="entry name" value="Sig_transdc_resp-reg_receiver"/>
</dbReference>
<reference evidence="4" key="1">
    <citation type="submission" date="2022-01" db="EMBL/GenBank/DDBJ databases">
        <title>VMRC isolate genome collection.</title>
        <authorList>
            <person name="France M."/>
            <person name="Rutt L."/>
            <person name="Humphrys M."/>
            <person name="Ravel J."/>
        </authorList>
    </citation>
    <scope>NUCLEOTIDE SEQUENCE</scope>
    <source>
        <strain evidence="4">C0048A1</strain>
    </source>
</reference>
<dbReference type="PANTHER" id="PTHR37299:SF1">
    <property type="entry name" value="STAGE 0 SPORULATION PROTEIN A HOMOLOG"/>
    <property type="match status" value="1"/>
</dbReference>
<dbReference type="SUPFAM" id="SSF52172">
    <property type="entry name" value="CheY-like"/>
    <property type="match status" value="1"/>
</dbReference>
<name>A0AAW5WRL6_9LACO</name>